<dbReference type="OrthoDB" id="9799666at2"/>
<keyword evidence="4" id="KW-1185">Reference proteome</keyword>
<dbReference type="RefSeq" id="WP_123659423.1">
    <property type="nucleotide sequence ID" value="NZ_AYKG01000069.1"/>
</dbReference>
<dbReference type="NCBIfam" id="NF033192">
    <property type="entry name" value="JDVT-CAAX"/>
    <property type="match status" value="1"/>
</dbReference>
<feature type="domain" description="CAAX prenyl protease 2/Lysostaphin resistance protein A-like" evidence="2">
    <location>
        <begin position="30"/>
        <end position="124"/>
    </location>
</feature>
<dbReference type="GO" id="GO:0080120">
    <property type="term" value="P:CAAX-box protein maturation"/>
    <property type="evidence" value="ECO:0007669"/>
    <property type="project" value="UniProtKB-ARBA"/>
</dbReference>
<dbReference type="GO" id="GO:0006508">
    <property type="term" value="P:proteolysis"/>
    <property type="evidence" value="ECO:0007669"/>
    <property type="project" value="UniProtKB-KW"/>
</dbReference>
<keyword evidence="3" id="KW-0378">Hydrolase</keyword>
<feature type="transmembrane region" description="Helical" evidence="1">
    <location>
        <begin position="90"/>
        <end position="106"/>
    </location>
</feature>
<reference evidence="3 4" key="1">
    <citation type="submission" date="2013-10" db="EMBL/GenBank/DDBJ databases">
        <title>Salinisphaera japonica YTM-1 Genome Sequencing.</title>
        <authorList>
            <person name="Lai Q."/>
            <person name="Li C."/>
            <person name="Shao Z."/>
        </authorList>
    </citation>
    <scope>NUCLEOTIDE SEQUENCE [LARGE SCALE GENOMIC DNA]</scope>
    <source>
        <strain evidence="3 4">YTM-1</strain>
    </source>
</reference>
<dbReference type="InParanoid" id="A0A423PDS5"/>
<proteinExistence type="predicted"/>
<dbReference type="AlphaFoldDB" id="A0A423PDS5"/>
<dbReference type="Pfam" id="PF02517">
    <property type="entry name" value="Rce1-like"/>
    <property type="match status" value="1"/>
</dbReference>
<name>A0A423PDS5_9GAMM</name>
<keyword evidence="1" id="KW-1133">Transmembrane helix</keyword>
<evidence type="ECO:0000313" key="3">
    <source>
        <dbReference type="EMBL" id="ROO23789.1"/>
    </source>
</evidence>
<comment type="caution">
    <text evidence="3">The sequence shown here is derived from an EMBL/GenBank/DDBJ whole genome shotgun (WGS) entry which is preliminary data.</text>
</comment>
<gene>
    <name evidence="3" type="ORF">SAJA_14940</name>
</gene>
<dbReference type="Proteomes" id="UP000285310">
    <property type="component" value="Unassembled WGS sequence"/>
</dbReference>
<protein>
    <submittedName>
        <fullName evidence="3">CAAX amino terminal protease</fullName>
    </submittedName>
</protein>
<dbReference type="GO" id="GO:0004175">
    <property type="term" value="F:endopeptidase activity"/>
    <property type="evidence" value="ECO:0007669"/>
    <property type="project" value="UniProtKB-ARBA"/>
</dbReference>
<keyword evidence="1" id="KW-0472">Membrane</keyword>
<evidence type="ECO:0000256" key="1">
    <source>
        <dbReference type="SAM" id="Phobius"/>
    </source>
</evidence>
<organism evidence="3 4">
    <name type="scientific">Salinisphaera japonica YTM-1</name>
    <dbReference type="NCBI Taxonomy" id="1209778"/>
    <lineage>
        <taxon>Bacteria</taxon>
        <taxon>Pseudomonadati</taxon>
        <taxon>Pseudomonadota</taxon>
        <taxon>Gammaproteobacteria</taxon>
        <taxon>Salinisphaerales</taxon>
        <taxon>Salinisphaeraceae</taxon>
        <taxon>Salinisphaera</taxon>
    </lineage>
</organism>
<keyword evidence="3" id="KW-0645">Protease</keyword>
<accession>A0A423PDS5</accession>
<evidence type="ECO:0000313" key="4">
    <source>
        <dbReference type="Proteomes" id="UP000285310"/>
    </source>
</evidence>
<keyword evidence="1" id="KW-0812">Transmembrane</keyword>
<evidence type="ECO:0000259" key="2">
    <source>
        <dbReference type="Pfam" id="PF02517"/>
    </source>
</evidence>
<dbReference type="InterPro" id="IPR003675">
    <property type="entry name" value="Rce1/LyrA-like_dom"/>
</dbReference>
<dbReference type="EMBL" id="AYKG01000069">
    <property type="protein sequence ID" value="ROO23789.1"/>
    <property type="molecule type" value="Genomic_DNA"/>
</dbReference>
<sequence>MALGLTPLGPLVAIVTGWASWHPHWPARSILTMGVVAAPVIEEIVFRGGLQSLLARNQALRRARLGPISAANALASVVFAAGHVVLQDSAVIGLVFLPSLVLGWLYERTGRLGPVMGVHAVYNLAWLTLLCPG</sequence>